<name>A0A8B8IJ93_VANTA</name>
<sequence length="561" mass="63027">MADQTRANPNDDNYEEKKDRKTVNLDRILVEEIGEIGPYQLRTLVLSVVVVIFAAWAASEYVFTTARISTRCLIQECETRESTEFRPSWVFNAVPDSGSSFDNCRRFDGINGTAWRSDVCPADWFNRENVVDCEEFIYENTDTVVYDYGLACDEWRRTLIGSVRTFGTLTALPITGYVSDRWGRRTALSINAFNTAWMGTVRYFAGTYVGFLISEVAEATFGSAGFSCCYILLMELVGPKYRVIAGATMNTFFSIGQITMGFIAWGVPNWQNLTLTLYVPQFITISYFWIMSESVRWYMSKGRFEEAEKVLKDVARVNKKALSDNSLQLLRENVIEEERQKANEEAEKASEPWLIVLVFRHKAILTRVLVSPIWWITTTFIYYGMSINSVNMSGNRYLNYVAVSAAEIPGYWTAVLLMGRIGRKPVLAGAFWICAACQVGYIFMPDGLYGASLTLYLIGKYSIAMVMTSVYVYTAELYPTKYRHSLFAFSSMMGRIGSIVAPLTPAFGAIVWDNLPFALFGGFALLSGLLVLITPETLGSKLPDTMDEASMIGVKTKKAAA</sequence>
<dbReference type="InterPro" id="IPR020846">
    <property type="entry name" value="MFS_dom"/>
</dbReference>
<dbReference type="PROSITE" id="PS00216">
    <property type="entry name" value="SUGAR_TRANSPORT_1"/>
    <property type="match status" value="1"/>
</dbReference>
<feature type="transmembrane region" description="Helical" evidence="5">
    <location>
        <begin position="273"/>
        <end position="291"/>
    </location>
</feature>
<dbReference type="OMA" id="GAWDQCE"/>
<feature type="transmembrane region" description="Helical" evidence="5">
    <location>
        <begin position="397"/>
        <end position="419"/>
    </location>
</feature>
<feature type="transmembrane region" description="Helical" evidence="5">
    <location>
        <begin position="426"/>
        <end position="443"/>
    </location>
</feature>
<dbReference type="OrthoDB" id="2261376at2759"/>
<dbReference type="PROSITE" id="PS50850">
    <property type="entry name" value="MFS"/>
    <property type="match status" value="1"/>
</dbReference>
<evidence type="ECO:0000256" key="4">
    <source>
        <dbReference type="ARBA" id="ARBA00023136"/>
    </source>
</evidence>
<organism evidence="7 8">
    <name type="scientific">Vanessa tameamea</name>
    <name type="common">Kamehameha butterfly</name>
    <dbReference type="NCBI Taxonomy" id="334116"/>
    <lineage>
        <taxon>Eukaryota</taxon>
        <taxon>Metazoa</taxon>
        <taxon>Ecdysozoa</taxon>
        <taxon>Arthropoda</taxon>
        <taxon>Hexapoda</taxon>
        <taxon>Insecta</taxon>
        <taxon>Pterygota</taxon>
        <taxon>Neoptera</taxon>
        <taxon>Endopterygota</taxon>
        <taxon>Lepidoptera</taxon>
        <taxon>Glossata</taxon>
        <taxon>Ditrysia</taxon>
        <taxon>Papilionoidea</taxon>
        <taxon>Nymphalidae</taxon>
        <taxon>Nymphalinae</taxon>
        <taxon>Vanessa</taxon>
    </lineage>
</organism>
<dbReference type="SUPFAM" id="SSF103473">
    <property type="entry name" value="MFS general substrate transporter"/>
    <property type="match status" value="1"/>
</dbReference>
<reference evidence="8" key="1">
    <citation type="submission" date="2025-08" db="UniProtKB">
        <authorList>
            <consortium name="RefSeq"/>
        </authorList>
    </citation>
    <scope>IDENTIFICATION</scope>
    <source>
        <tissue evidence="8">Whole body</tissue>
    </source>
</reference>
<dbReference type="Pfam" id="PF00083">
    <property type="entry name" value="Sugar_tr"/>
    <property type="match status" value="1"/>
</dbReference>
<evidence type="ECO:0000313" key="7">
    <source>
        <dbReference type="Proteomes" id="UP001652626"/>
    </source>
</evidence>
<evidence type="ECO:0000256" key="1">
    <source>
        <dbReference type="ARBA" id="ARBA00004141"/>
    </source>
</evidence>
<evidence type="ECO:0000256" key="2">
    <source>
        <dbReference type="ARBA" id="ARBA00022692"/>
    </source>
</evidence>
<feature type="transmembrane region" description="Helical" evidence="5">
    <location>
        <begin position="44"/>
        <end position="63"/>
    </location>
</feature>
<protein>
    <submittedName>
        <fullName evidence="8">Organic cation transporter protein-like</fullName>
    </submittedName>
</protein>
<dbReference type="PANTHER" id="PTHR24064">
    <property type="entry name" value="SOLUTE CARRIER FAMILY 22 MEMBER"/>
    <property type="match status" value="1"/>
</dbReference>
<dbReference type="InterPro" id="IPR036259">
    <property type="entry name" value="MFS_trans_sf"/>
</dbReference>
<evidence type="ECO:0000256" key="3">
    <source>
        <dbReference type="ARBA" id="ARBA00022989"/>
    </source>
</evidence>
<dbReference type="InterPro" id="IPR005829">
    <property type="entry name" value="Sugar_transporter_CS"/>
</dbReference>
<dbReference type="GeneID" id="113400954"/>
<evidence type="ECO:0000313" key="8">
    <source>
        <dbReference type="RefSeq" id="XP_026496437.2"/>
    </source>
</evidence>
<accession>A0A8B8IJ93</accession>
<dbReference type="GO" id="GO:0016020">
    <property type="term" value="C:membrane"/>
    <property type="evidence" value="ECO:0007669"/>
    <property type="project" value="UniProtKB-SubCell"/>
</dbReference>
<dbReference type="GO" id="GO:0022857">
    <property type="term" value="F:transmembrane transporter activity"/>
    <property type="evidence" value="ECO:0007669"/>
    <property type="project" value="InterPro"/>
</dbReference>
<feature type="transmembrane region" description="Helical" evidence="5">
    <location>
        <begin position="243"/>
        <end position="267"/>
    </location>
</feature>
<dbReference type="AlphaFoldDB" id="A0A8B8IJ93"/>
<evidence type="ECO:0000256" key="5">
    <source>
        <dbReference type="SAM" id="Phobius"/>
    </source>
</evidence>
<dbReference type="RefSeq" id="XP_026496437.2">
    <property type="nucleotide sequence ID" value="XM_026640652.2"/>
</dbReference>
<keyword evidence="7" id="KW-1185">Reference proteome</keyword>
<gene>
    <name evidence="8" type="primary">LOC113400954</name>
</gene>
<feature type="transmembrane region" description="Helical" evidence="5">
    <location>
        <begin position="455"/>
        <end position="474"/>
    </location>
</feature>
<evidence type="ECO:0000259" key="6">
    <source>
        <dbReference type="PROSITE" id="PS50850"/>
    </source>
</evidence>
<keyword evidence="2 5" id="KW-0812">Transmembrane</keyword>
<proteinExistence type="predicted"/>
<feature type="transmembrane region" description="Helical" evidence="5">
    <location>
        <begin position="486"/>
        <end position="511"/>
    </location>
</feature>
<feature type="domain" description="Major facilitator superfamily (MFS) profile" evidence="6">
    <location>
        <begin position="50"/>
        <end position="539"/>
    </location>
</feature>
<dbReference type="InterPro" id="IPR005828">
    <property type="entry name" value="MFS_sugar_transport-like"/>
</dbReference>
<feature type="transmembrane region" description="Helical" evidence="5">
    <location>
        <begin position="364"/>
        <end position="385"/>
    </location>
</feature>
<dbReference type="Gene3D" id="1.20.1250.20">
    <property type="entry name" value="MFS general substrate transporter like domains"/>
    <property type="match status" value="1"/>
</dbReference>
<comment type="subcellular location">
    <subcellularLocation>
        <location evidence="1">Membrane</location>
        <topology evidence="1">Multi-pass membrane protein</topology>
    </subcellularLocation>
</comment>
<feature type="transmembrane region" description="Helical" evidence="5">
    <location>
        <begin position="517"/>
        <end position="534"/>
    </location>
</feature>
<keyword evidence="4 5" id="KW-0472">Membrane</keyword>
<dbReference type="Proteomes" id="UP001652626">
    <property type="component" value="Chromosome 11"/>
</dbReference>
<keyword evidence="3 5" id="KW-1133">Transmembrane helix</keyword>